<dbReference type="InterPro" id="IPR051678">
    <property type="entry name" value="AGP_Transferase"/>
</dbReference>
<dbReference type="Proteomes" id="UP000605427">
    <property type="component" value="Unassembled WGS sequence"/>
</dbReference>
<dbReference type="RefSeq" id="WP_172241370.1">
    <property type="nucleotide sequence ID" value="NZ_BMDD01000005.1"/>
</dbReference>
<feature type="domain" description="Aminoglycoside phosphotransferase" evidence="2">
    <location>
        <begin position="25"/>
        <end position="221"/>
    </location>
</feature>
<sequence length="278" mass="31662">MTEQNWSKIGDGGTAEIFAAEHGRVVKLFREWFGKESADHEYRKSLWAYEQGLPTAEPLGRTRYDGREAILLKKIEGESLLQRLQREPQTAAEAAKTFAAYQARLNSLEAATLGDSQRERLVQRLSRVEQLNEAERAAVRAELEQLPDDERLCHGDFHPGNIMENEQGWQVIDWIDANCGHPLYDVARTLLLLGFGTEAGGPRGSMEEAAEVFREAYLQTYIELTGFEESDVKRWMLPVAAIRLIEPIPEPEKEKLLRFIRTRLSSTLSTLNQRITFS</sequence>
<dbReference type="PANTHER" id="PTHR21310">
    <property type="entry name" value="AMINOGLYCOSIDE PHOSPHOTRANSFERASE-RELATED-RELATED"/>
    <property type="match status" value="1"/>
</dbReference>
<accession>A0ABQ2A4Z9</accession>
<evidence type="ECO:0000256" key="1">
    <source>
        <dbReference type="SAM" id="Coils"/>
    </source>
</evidence>
<evidence type="ECO:0000313" key="3">
    <source>
        <dbReference type="EMBL" id="GGH84558.1"/>
    </source>
</evidence>
<dbReference type="EMBL" id="BMDD01000005">
    <property type="protein sequence ID" value="GGH84558.1"/>
    <property type="molecule type" value="Genomic_DNA"/>
</dbReference>
<dbReference type="InterPro" id="IPR011009">
    <property type="entry name" value="Kinase-like_dom_sf"/>
</dbReference>
<reference evidence="4" key="1">
    <citation type="journal article" date="2019" name="Int. J. Syst. Evol. Microbiol.">
        <title>The Global Catalogue of Microorganisms (GCM) 10K type strain sequencing project: providing services to taxonomists for standard genome sequencing and annotation.</title>
        <authorList>
            <consortium name="The Broad Institute Genomics Platform"/>
            <consortium name="The Broad Institute Genome Sequencing Center for Infectious Disease"/>
            <person name="Wu L."/>
            <person name="Ma J."/>
        </authorList>
    </citation>
    <scope>NUCLEOTIDE SEQUENCE [LARGE SCALE GENOMIC DNA]</scope>
    <source>
        <strain evidence="4">CCM 8702</strain>
    </source>
</reference>
<dbReference type="Gene3D" id="3.90.1200.10">
    <property type="match status" value="1"/>
</dbReference>
<dbReference type="Pfam" id="PF01636">
    <property type="entry name" value="APH"/>
    <property type="match status" value="1"/>
</dbReference>
<name>A0ABQ2A4Z9_9BACL</name>
<dbReference type="SUPFAM" id="SSF56112">
    <property type="entry name" value="Protein kinase-like (PK-like)"/>
    <property type="match status" value="1"/>
</dbReference>
<organism evidence="3 4">
    <name type="scientific">Saccharibacillus endophyticus</name>
    <dbReference type="NCBI Taxonomy" id="2060666"/>
    <lineage>
        <taxon>Bacteria</taxon>
        <taxon>Bacillati</taxon>
        <taxon>Bacillota</taxon>
        <taxon>Bacilli</taxon>
        <taxon>Bacillales</taxon>
        <taxon>Paenibacillaceae</taxon>
        <taxon>Saccharibacillus</taxon>
    </lineage>
</organism>
<evidence type="ECO:0000313" key="4">
    <source>
        <dbReference type="Proteomes" id="UP000605427"/>
    </source>
</evidence>
<proteinExistence type="predicted"/>
<evidence type="ECO:0000259" key="2">
    <source>
        <dbReference type="Pfam" id="PF01636"/>
    </source>
</evidence>
<protein>
    <submittedName>
        <fullName evidence="3">Aminoglycoside phosphotransferase</fullName>
    </submittedName>
</protein>
<comment type="caution">
    <text evidence="3">The sequence shown here is derived from an EMBL/GenBank/DDBJ whole genome shotgun (WGS) entry which is preliminary data.</text>
</comment>
<feature type="coiled-coil region" evidence="1">
    <location>
        <begin position="91"/>
        <end position="138"/>
    </location>
</feature>
<gene>
    <name evidence="3" type="ORF">GCM10007362_39900</name>
</gene>
<keyword evidence="4" id="KW-1185">Reference proteome</keyword>
<keyword evidence="1" id="KW-0175">Coiled coil</keyword>
<dbReference type="InterPro" id="IPR002575">
    <property type="entry name" value="Aminoglycoside_PTrfase"/>
</dbReference>